<evidence type="ECO:0000256" key="3">
    <source>
        <dbReference type="ARBA" id="ARBA00022801"/>
    </source>
</evidence>
<evidence type="ECO:0000256" key="6">
    <source>
        <dbReference type="ARBA" id="ARBA00038445"/>
    </source>
</evidence>
<organism evidence="10">
    <name type="scientific">Blumeria graminis f. sp. tritici 96224</name>
    <dbReference type="NCBI Taxonomy" id="1268274"/>
    <lineage>
        <taxon>Eukaryota</taxon>
        <taxon>Fungi</taxon>
        <taxon>Dikarya</taxon>
        <taxon>Ascomycota</taxon>
        <taxon>Pezizomycotina</taxon>
        <taxon>Leotiomycetes</taxon>
        <taxon>Erysiphales</taxon>
        <taxon>Erysiphaceae</taxon>
        <taxon>Blumeria</taxon>
    </lineage>
</organism>
<evidence type="ECO:0000256" key="2">
    <source>
        <dbReference type="ARBA" id="ARBA00022792"/>
    </source>
</evidence>
<comment type="similarity">
    <text evidence="6">Belongs to the peptidase S26 family. IMP1 subfamily.</text>
</comment>
<dbReference type="InterPro" id="IPR000223">
    <property type="entry name" value="Pept_S26A_signal_pept_1"/>
</dbReference>
<feature type="domain" description="Peptidase S26" evidence="8">
    <location>
        <begin position="29"/>
        <end position="87"/>
    </location>
</feature>
<evidence type="ECO:0000256" key="7">
    <source>
        <dbReference type="PIRSR" id="PIRSR600223-1"/>
    </source>
</evidence>
<keyword evidence="3" id="KW-0378">Hydrolase</keyword>
<feature type="domain" description="Peptidase S26" evidence="8">
    <location>
        <begin position="97"/>
        <end position="140"/>
    </location>
</feature>
<dbReference type="Pfam" id="PF10502">
    <property type="entry name" value="Peptidase_S26"/>
    <property type="match status" value="2"/>
</dbReference>
<proteinExistence type="inferred from homology"/>
<protein>
    <submittedName>
        <fullName evidence="10">Bgt-2097</fullName>
    </submittedName>
    <submittedName>
        <fullName evidence="9">Catalytic subunit of the mitochondrial inner membrane peptidase complex</fullName>
    </submittedName>
</protein>
<comment type="subcellular location">
    <subcellularLocation>
        <location evidence="1">Mitochondrion inner membrane</location>
    </subcellularLocation>
</comment>
<dbReference type="PANTHER" id="PTHR12383:SF16">
    <property type="entry name" value="MITOCHONDRIAL INNER MEMBRANE PROTEASE SUBUNIT 1"/>
    <property type="match status" value="1"/>
</dbReference>
<dbReference type="Gene3D" id="2.10.109.10">
    <property type="entry name" value="Umud Fragment, subunit A"/>
    <property type="match status" value="1"/>
</dbReference>
<dbReference type="FunFam" id="2.10.109.10:FF:000015">
    <property type="entry name" value="Mitochondrial inner membrane protease subunit 1"/>
    <property type="match status" value="1"/>
</dbReference>
<reference evidence="11" key="1">
    <citation type="journal article" date="2013" name="Nat. Genet.">
        <title>The wheat powdery mildew genome shows the unique evolution of an obligate biotroph.</title>
        <authorList>
            <person name="Wicker T."/>
            <person name="Oberhaensli S."/>
            <person name="Parlange F."/>
            <person name="Buchmann J.P."/>
            <person name="Shatalina M."/>
            <person name="Roffler S."/>
            <person name="Ben-David R."/>
            <person name="Dolezel J."/>
            <person name="Simkova H."/>
            <person name="Schulze-Lefert P."/>
            <person name="Spanu P.D."/>
            <person name="Bruggmann R."/>
            <person name="Amselem J."/>
            <person name="Quesneville H."/>
            <person name="Ver Loren van Themaat E."/>
            <person name="Paape T."/>
            <person name="Shimizu K.K."/>
            <person name="Keller B."/>
        </authorList>
    </citation>
    <scope>NUCLEOTIDE SEQUENCE [LARGE SCALE GENOMIC DNA]</scope>
    <source>
        <strain evidence="11">96224</strain>
    </source>
</reference>
<evidence type="ECO:0000313" key="11">
    <source>
        <dbReference type="Proteomes" id="UP000053110"/>
    </source>
</evidence>
<evidence type="ECO:0000256" key="5">
    <source>
        <dbReference type="ARBA" id="ARBA00023136"/>
    </source>
</evidence>
<dbReference type="GO" id="GO:0004252">
    <property type="term" value="F:serine-type endopeptidase activity"/>
    <property type="evidence" value="ECO:0007669"/>
    <property type="project" value="InterPro"/>
</dbReference>
<dbReference type="EMBL" id="KE375082">
    <property type="protein sequence ID" value="EPQ64073.1"/>
    <property type="molecule type" value="Genomic_DNA"/>
</dbReference>
<dbReference type="CDD" id="cd06530">
    <property type="entry name" value="S26_SPase_I"/>
    <property type="match status" value="1"/>
</dbReference>
<name>A0A061HG42_BLUGR</name>
<dbReference type="OrthoDB" id="308440at2759"/>
<feature type="active site" evidence="7">
    <location>
        <position position="33"/>
    </location>
</feature>
<evidence type="ECO:0000256" key="4">
    <source>
        <dbReference type="ARBA" id="ARBA00023128"/>
    </source>
</evidence>
<sequence length="157" mass="17506">MFLARLLSRVKASETLVAGPTRHAVQLPTVGASMLPTIQVMGDHVLISRAYRRGRGVKVGDVVSFASVIKPRERVIKRIIGMPGDFVLRDTPGKSHDQKMIQVPEGHCWVTGDNLEYSRDSRHYGPVPLALVYGKVLATVFPWKERRWIENGLQPAP</sequence>
<keyword evidence="5" id="KW-0472">Membrane</keyword>
<dbReference type="HOGENOM" id="CLU_028723_4_3_1"/>
<dbReference type="InterPro" id="IPR052064">
    <property type="entry name" value="Mito_IMP1_subunit"/>
</dbReference>
<reference evidence="9" key="2">
    <citation type="submission" date="2013-01" db="EMBL/GenBank/DDBJ databases">
        <title>The wheat powdery mildew genome reveals unique evolution of an obligate biotroph.</title>
        <authorList>
            <person name="Oberhaensli S."/>
            <person name="Wicker T."/>
            <person name="Keller B."/>
        </authorList>
    </citation>
    <scope>NUCLEOTIDE SEQUENCE</scope>
    <source>
        <strain evidence="9">96224</strain>
    </source>
</reference>
<dbReference type="GO" id="GO:0006465">
    <property type="term" value="P:signal peptide processing"/>
    <property type="evidence" value="ECO:0007669"/>
    <property type="project" value="InterPro"/>
</dbReference>
<accession>A0A061HG42</accession>
<keyword evidence="2" id="KW-0999">Mitochondrion inner membrane</keyword>
<dbReference type="AlphaFoldDB" id="A0A061HG42"/>
<dbReference type="PANTHER" id="PTHR12383">
    <property type="entry name" value="PROTEASE FAMILY S26 MITOCHONDRIAL INNER MEMBRANE PROTEASE-RELATED"/>
    <property type="match status" value="1"/>
</dbReference>
<evidence type="ECO:0000313" key="10">
    <source>
        <dbReference type="EMBL" id="SUZ11060.1"/>
    </source>
</evidence>
<dbReference type="EMBL" id="UIGY01000109">
    <property type="protein sequence ID" value="SUZ11060.1"/>
    <property type="molecule type" value="Genomic_DNA"/>
</dbReference>
<gene>
    <name evidence="9" type="ORF">BGT96224_2097</name>
    <name evidence="10" type="ORF">BGT96224V2_LOCUS4222</name>
</gene>
<dbReference type="PRINTS" id="PR00727">
    <property type="entry name" value="LEADERPTASE"/>
</dbReference>
<dbReference type="InterPro" id="IPR019533">
    <property type="entry name" value="Peptidase_S26"/>
</dbReference>
<evidence type="ECO:0000256" key="1">
    <source>
        <dbReference type="ARBA" id="ARBA00004273"/>
    </source>
</evidence>
<feature type="active site" evidence="7">
    <location>
        <position position="77"/>
    </location>
</feature>
<keyword evidence="4" id="KW-0496">Mitochondrion</keyword>
<dbReference type="Proteomes" id="UP000053110">
    <property type="component" value="Unassembled WGS sequence"/>
</dbReference>
<dbReference type="SUPFAM" id="SSF51306">
    <property type="entry name" value="LexA/Signal peptidase"/>
    <property type="match status" value="1"/>
</dbReference>
<dbReference type="GO" id="GO:0042720">
    <property type="term" value="C:mitochondrial inner membrane peptidase complex"/>
    <property type="evidence" value="ECO:0007669"/>
    <property type="project" value="EnsemblFungi"/>
</dbReference>
<reference evidence="10" key="3">
    <citation type="submission" date="2018-07" db="EMBL/GenBank/DDBJ databases">
        <authorList>
            <person name="Quirk P.G."/>
            <person name="Krulwich T.A."/>
        </authorList>
    </citation>
    <scope>NUCLEOTIDE SEQUENCE</scope>
    <source>
        <strain evidence="10">96224</strain>
    </source>
</reference>
<dbReference type="GO" id="GO:0006627">
    <property type="term" value="P:protein processing involved in protein targeting to mitochondrion"/>
    <property type="evidence" value="ECO:0007669"/>
    <property type="project" value="EnsemblFungi"/>
</dbReference>
<evidence type="ECO:0000259" key="8">
    <source>
        <dbReference type="Pfam" id="PF10502"/>
    </source>
</evidence>
<dbReference type="InterPro" id="IPR036286">
    <property type="entry name" value="LexA/Signal_pep-like_sf"/>
</dbReference>
<evidence type="ECO:0000313" key="9">
    <source>
        <dbReference type="EMBL" id="EPQ64073.1"/>
    </source>
</evidence>